<dbReference type="AlphaFoldDB" id="A0A6H1ZVK2"/>
<reference evidence="1" key="1">
    <citation type="submission" date="2020-03" db="EMBL/GenBank/DDBJ databases">
        <title>The deep terrestrial virosphere.</title>
        <authorList>
            <person name="Holmfeldt K."/>
            <person name="Nilsson E."/>
            <person name="Simone D."/>
            <person name="Lopez-Fernandez M."/>
            <person name="Wu X."/>
            <person name="de Brujin I."/>
            <person name="Lundin D."/>
            <person name="Andersson A."/>
            <person name="Bertilsson S."/>
            <person name="Dopson M."/>
        </authorList>
    </citation>
    <scope>NUCLEOTIDE SEQUENCE</scope>
    <source>
        <strain evidence="2">MM415A02064</strain>
        <strain evidence="3">MM415B03844</strain>
        <strain evidence="1">TM448A02169</strain>
        <strain evidence="4">TM448B03160</strain>
    </source>
</reference>
<dbReference type="EMBL" id="MT144267">
    <property type="protein sequence ID" value="QJA51492.1"/>
    <property type="molecule type" value="Genomic_DNA"/>
</dbReference>
<dbReference type="Gene3D" id="3.90.550.10">
    <property type="entry name" value="Spore Coat Polysaccharide Biosynthesis Protein SpsA, Chain A"/>
    <property type="match status" value="1"/>
</dbReference>
<dbReference type="Pfam" id="PF02348">
    <property type="entry name" value="CTP_transf_3"/>
    <property type="match status" value="1"/>
</dbReference>
<protein>
    <submittedName>
        <fullName evidence="1">Putative cytidylyltransferase</fullName>
    </submittedName>
</protein>
<dbReference type="InterPro" id="IPR029044">
    <property type="entry name" value="Nucleotide-diphossugar_trans"/>
</dbReference>
<dbReference type="EMBL" id="MT143235">
    <property type="protein sequence ID" value="QJA94478.1"/>
    <property type="molecule type" value="Genomic_DNA"/>
</dbReference>
<dbReference type="GO" id="GO:0016779">
    <property type="term" value="F:nucleotidyltransferase activity"/>
    <property type="evidence" value="ECO:0007669"/>
    <property type="project" value="UniProtKB-KW"/>
</dbReference>
<dbReference type="InterPro" id="IPR003329">
    <property type="entry name" value="Cytidylyl_trans"/>
</dbReference>
<evidence type="ECO:0000313" key="3">
    <source>
        <dbReference type="EMBL" id="QJA94478.1"/>
    </source>
</evidence>
<gene>
    <name evidence="2" type="ORF">MM415A02064_0004</name>
    <name evidence="3" type="ORF">MM415B03844_0003</name>
    <name evidence="1" type="ORF">TM448A02169_0012</name>
    <name evidence="4" type="ORF">TM448B03160_0008</name>
</gene>
<keyword evidence="1" id="KW-0548">Nucleotidyltransferase</keyword>
<accession>A0A6H1ZVK2</accession>
<keyword evidence="1" id="KW-0808">Transferase</keyword>
<dbReference type="SUPFAM" id="SSF53448">
    <property type="entry name" value="Nucleotide-diphospho-sugar transferases"/>
    <property type="match status" value="1"/>
</dbReference>
<dbReference type="EMBL" id="MT142087">
    <property type="protein sequence ID" value="QJA74282.1"/>
    <property type="molecule type" value="Genomic_DNA"/>
</dbReference>
<evidence type="ECO:0000313" key="4">
    <source>
        <dbReference type="EMBL" id="QJI02379.1"/>
    </source>
</evidence>
<name>A0A6H1ZVK2_9ZZZZ</name>
<proteinExistence type="predicted"/>
<sequence length="181" mass="20399">MEKSELVDNIVVGTPDEIIRDDVESNGYDCVVSDRDEDDVLGRYVDIAEEYGADTVVRITGDCPLIDGGIVDQTISVLGDHDFATNVSPRTYPQGLDVEVMTIETLHRLDAMLGEGDPEREHVCVHVYLDDDFSISSLVDEEDHSNLRWCVDDEEDFIRVSNILSRWGDLPYREILKCMTS</sequence>
<evidence type="ECO:0000313" key="1">
    <source>
        <dbReference type="EMBL" id="QJA51492.1"/>
    </source>
</evidence>
<evidence type="ECO:0000313" key="2">
    <source>
        <dbReference type="EMBL" id="QJA74282.1"/>
    </source>
</evidence>
<dbReference type="EMBL" id="MT144996">
    <property type="protein sequence ID" value="QJI02379.1"/>
    <property type="molecule type" value="Genomic_DNA"/>
</dbReference>
<organism evidence="1">
    <name type="scientific">viral metagenome</name>
    <dbReference type="NCBI Taxonomy" id="1070528"/>
    <lineage>
        <taxon>unclassified sequences</taxon>
        <taxon>metagenomes</taxon>
        <taxon>organismal metagenomes</taxon>
    </lineage>
</organism>